<proteinExistence type="predicted"/>
<dbReference type="InterPro" id="IPR041657">
    <property type="entry name" value="HTH_17"/>
</dbReference>
<accession>A0A1X2EGU9</accession>
<dbReference type="STRING" id="1798.AWC30_13985"/>
<evidence type="ECO:0000313" key="2">
    <source>
        <dbReference type="EMBL" id="ORX01335.1"/>
    </source>
</evidence>
<keyword evidence="2" id="KW-0238">DNA-binding</keyword>
<comment type="caution">
    <text evidence="2">The sequence shown here is derived from an EMBL/GenBank/DDBJ whole genome shotgun (WGS) entry which is preliminary data.</text>
</comment>
<organism evidence="2 3">
    <name type="scientific">Mycolicibacillus trivialis</name>
    <dbReference type="NCBI Taxonomy" id="1798"/>
    <lineage>
        <taxon>Bacteria</taxon>
        <taxon>Bacillati</taxon>
        <taxon>Actinomycetota</taxon>
        <taxon>Actinomycetes</taxon>
        <taxon>Mycobacteriales</taxon>
        <taxon>Mycobacteriaceae</taxon>
        <taxon>Mycolicibacillus</taxon>
    </lineage>
</organism>
<gene>
    <name evidence="2" type="ORF">AWC30_13985</name>
</gene>
<protein>
    <submittedName>
        <fullName evidence="2">DNA-binding protein</fullName>
    </submittedName>
</protein>
<dbReference type="EMBL" id="LQPZ01000038">
    <property type="protein sequence ID" value="ORX01335.1"/>
    <property type="molecule type" value="Genomic_DNA"/>
</dbReference>
<feature type="domain" description="Helix-turn-helix" evidence="1">
    <location>
        <begin position="22"/>
        <end position="70"/>
    </location>
</feature>
<evidence type="ECO:0000313" key="3">
    <source>
        <dbReference type="Proteomes" id="UP000193090"/>
    </source>
</evidence>
<dbReference type="RefSeq" id="WP_085110824.1">
    <property type="nucleotide sequence ID" value="NZ_JACKSN010000133.1"/>
</dbReference>
<reference evidence="2 3" key="1">
    <citation type="submission" date="2016-01" db="EMBL/GenBank/DDBJ databases">
        <title>The new phylogeny of the genus Mycobacterium.</title>
        <authorList>
            <person name="Tarcisio F."/>
            <person name="Conor M."/>
            <person name="Antonella G."/>
            <person name="Elisabetta G."/>
            <person name="Giulia F.S."/>
            <person name="Sara T."/>
            <person name="Anna F."/>
            <person name="Clotilde B."/>
            <person name="Roberto B."/>
            <person name="Veronica D.S."/>
            <person name="Fabio R."/>
            <person name="Monica P."/>
            <person name="Olivier J."/>
            <person name="Enrico T."/>
            <person name="Nicola S."/>
        </authorList>
    </citation>
    <scope>NUCLEOTIDE SEQUENCE [LARGE SCALE GENOMIC DNA]</scope>
    <source>
        <strain evidence="2 3">DSM 44153</strain>
    </source>
</reference>
<evidence type="ECO:0000259" key="1">
    <source>
        <dbReference type="Pfam" id="PF12728"/>
    </source>
</evidence>
<name>A0A1X2EGU9_9MYCO</name>
<dbReference type="GO" id="GO:0003677">
    <property type="term" value="F:DNA binding"/>
    <property type="evidence" value="ECO:0007669"/>
    <property type="project" value="UniProtKB-KW"/>
</dbReference>
<dbReference type="AlphaFoldDB" id="A0A1X2EGU9"/>
<dbReference type="InterPro" id="IPR010093">
    <property type="entry name" value="SinI_DNA-bd"/>
</dbReference>
<dbReference type="NCBIfam" id="TIGR01764">
    <property type="entry name" value="excise"/>
    <property type="match status" value="1"/>
</dbReference>
<dbReference type="Pfam" id="PF12728">
    <property type="entry name" value="HTH_17"/>
    <property type="match status" value="1"/>
</dbReference>
<dbReference type="Proteomes" id="UP000193090">
    <property type="component" value="Unassembled WGS sequence"/>
</dbReference>
<sequence>MTTVKDIDLPALDELRCGPPTLSVEQAANALGVSRAYAYSMAREGRLPVIKVGDRRVKVPTAALLRMLNGGD</sequence>
<dbReference type="OrthoDB" id="4746683at2"/>
<keyword evidence="3" id="KW-1185">Reference proteome</keyword>